<feature type="compositionally biased region" description="Basic and acidic residues" evidence="1">
    <location>
        <begin position="64"/>
        <end position="89"/>
    </location>
</feature>
<dbReference type="EMBL" id="QXFT01002700">
    <property type="protein sequence ID" value="KAE9294350.1"/>
    <property type="molecule type" value="Genomic_DNA"/>
</dbReference>
<evidence type="ECO:0000256" key="1">
    <source>
        <dbReference type="SAM" id="MobiDB-lite"/>
    </source>
</evidence>
<dbReference type="AlphaFoldDB" id="A0A6A3IPU0"/>
<proteinExistence type="predicted"/>
<feature type="region of interest" description="Disordered" evidence="1">
    <location>
        <begin position="48"/>
        <end position="114"/>
    </location>
</feature>
<protein>
    <submittedName>
        <fullName evidence="2">Uncharacterized protein</fullName>
    </submittedName>
</protein>
<evidence type="ECO:0000313" key="5">
    <source>
        <dbReference type="Proteomes" id="UP000434957"/>
    </source>
</evidence>
<organism evidence="2 4">
    <name type="scientific">Phytophthora rubi</name>
    <dbReference type="NCBI Taxonomy" id="129364"/>
    <lineage>
        <taxon>Eukaryota</taxon>
        <taxon>Sar</taxon>
        <taxon>Stramenopiles</taxon>
        <taxon>Oomycota</taxon>
        <taxon>Peronosporomycetes</taxon>
        <taxon>Peronosporales</taxon>
        <taxon>Peronosporaceae</taxon>
        <taxon>Phytophthora</taxon>
    </lineage>
</organism>
<sequence length="153" mass="17629">MDRSYVQKLLNKVYWLKRRPHLDSTKLPLVRFLVVDVNELDRSVRDSELRRELGMEVSPVKASSGDREQKGQETAKASESEESLEEKPPLLRKRHLPVEVKTPRRSARARKKPTRLEDFVSTVLSTSASSTATVKIQVPKSWEEMMASTRKKK</sequence>
<accession>A0A6A3IPU0</accession>
<reference evidence="2 4" key="1">
    <citation type="submission" date="2018-09" db="EMBL/GenBank/DDBJ databases">
        <title>Genomic investigation of the strawberry pathogen Phytophthora fragariae indicates pathogenicity is determined by transcriptional variation in three key races.</title>
        <authorList>
            <person name="Adams T.M."/>
            <person name="Armitage A.D."/>
            <person name="Sobczyk M.K."/>
            <person name="Bates H.J."/>
            <person name="Dunwell J.M."/>
            <person name="Nellist C.F."/>
            <person name="Harrison R.J."/>
        </authorList>
    </citation>
    <scope>NUCLEOTIDE SEQUENCE [LARGE SCALE GENOMIC DNA]</scope>
    <source>
        <strain evidence="2 4">SCRP249</strain>
        <strain evidence="3 5">SCRP333</strain>
    </source>
</reference>
<feature type="compositionally biased region" description="Basic residues" evidence="1">
    <location>
        <begin position="103"/>
        <end position="113"/>
    </location>
</feature>
<keyword evidence="5" id="KW-1185">Reference proteome</keyword>
<dbReference type="Proteomes" id="UP000434957">
    <property type="component" value="Unassembled WGS sequence"/>
</dbReference>
<evidence type="ECO:0000313" key="2">
    <source>
        <dbReference type="EMBL" id="KAE8984090.1"/>
    </source>
</evidence>
<comment type="caution">
    <text evidence="2">The sequence shown here is derived from an EMBL/GenBank/DDBJ whole genome shotgun (WGS) entry which is preliminary data.</text>
</comment>
<name>A0A6A3IPU0_9STRA</name>
<dbReference type="EMBL" id="QXFV01002728">
    <property type="protein sequence ID" value="KAE8984090.1"/>
    <property type="molecule type" value="Genomic_DNA"/>
</dbReference>
<gene>
    <name evidence="2" type="ORF">PR001_g23269</name>
    <name evidence="3" type="ORF">PR003_g24278</name>
</gene>
<evidence type="ECO:0000313" key="4">
    <source>
        <dbReference type="Proteomes" id="UP000429607"/>
    </source>
</evidence>
<dbReference type="Proteomes" id="UP000429607">
    <property type="component" value="Unassembled WGS sequence"/>
</dbReference>
<evidence type="ECO:0000313" key="3">
    <source>
        <dbReference type="EMBL" id="KAE9294350.1"/>
    </source>
</evidence>